<comment type="caution">
    <text evidence="4">The sequence shown here is derived from an EMBL/GenBank/DDBJ whole genome shotgun (WGS) entry which is preliminary data.</text>
</comment>
<evidence type="ECO:0000256" key="1">
    <source>
        <dbReference type="ARBA" id="ARBA00022553"/>
    </source>
</evidence>
<keyword evidence="2" id="KW-1133">Transmembrane helix</keyword>
<feature type="domain" description="CSD" evidence="3">
    <location>
        <begin position="2"/>
        <end position="67"/>
    </location>
</feature>
<evidence type="ECO:0000313" key="5">
    <source>
        <dbReference type="Proteomes" id="UP001596364"/>
    </source>
</evidence>
<dbReference type="PANTHER" id="PTHR12962:SF1">
    <property type="entry name" value="COLD SHOCK DOMAIN-CONTAINING PROTEIN CG9705"/>
    <property type="match status" value="1"/>
</dbReference>
<dbReference type="EMBL" id="JBHSUS010000001">
    <property type="protein sequence ID" value="MFC6441422.1"/>
    <property type="molecule type" value="Genomic_DNA"/>
</dbReference>
<proteinExistence type="predicted"/>
<reference evidence="5" key="1">
    <citation type="journal article" date="2019" name="Int. J. Syst. Evol. Microbiol.">
        <title>The Global Catalogue of Microorganisms (GCM) 10K type strain sequencing project: providing services to taxonomists for standard genome sequencing and annotation.</title>
        <authorList>
            <consortium name="The Broad Institute Genomics Platform"/>
            <consortium name="The Broad Institute Genome Sequencing Center for Infectious Disease"/>
            <person name="Wu L."/>
            <person name="Ma J."/>
        </authorList>
    </citation>
    <scope>NUCLEOTIDE SEQUENCE [LARGE SCALE GENOMIC DNA]</scope>
    <source>
        <strain evidence="5">CGMCC 1.16031</strain>
    </source>
</reference>
<dbReference type="InterPro" id="IPR011129">
    <property type="entry name" value="CSD"/>
</dbReference>
<dbReference type="InterPro" id="IPR052069">
    <property type="entry name" value="Ca-reg_mRNA-binding_domain"/>
</dbReference>
<dbReference type="SMART" id="SM00357">
    <property type="entry name" value="CSP"/>
    <property type="match status" value="1"/>
</dbReference>
<keyword evidence="5" id="KW-1185">Reference proteome</keyword>
<evidence type="ECO:0000313" key="4">
    <source>
        <dbReference type="EMBL" id="MFC6441422.1"/>
    </source>
</evidence>
<keyword evidence="1" id="KW-0597">Phosphoprotein</keyword>
<feature type="transmembrane region" description="Helical" evidence="2">
    <location>
        <begin position="174"/>
        <end position="191"/>
    </location>
</feature>
<dbReference type="Pfam" id="PF00313">
    <property type="entry name" value="CSD"/>
    <property type="match status" value="1"/>
</dbReference>
<accession>A0ABW1XQF9</accession>
<keyword evidence="2" id="KW-0472">Membrane</keyword>
<evidence type="ECO:0000259" key="3">
    <source>
        <dbReference type="PROSITE" id="PS51857"/>
    </source>
</evidence>
<evidence type="ECO:0000256" key="2">
    <source>
        <dbReference type="SAM" id="Phobius"/>
    </source>
</evidence>
<dbReference type="InterPro" id="IPR002059">
    <property type="entry name" value="CSP_DNA-bd"/>
</dbReference>
<organism evidence="4 5">
    <name type="scientific">Pseudobowmanella zhangzhouensis</name>
    <dbReference type="NCBI Taxonomy" id="1537679"/>
    <lineage>
        <taxon>Bacteria</taxon>
        <taxon>Pseudomonadati</taxon>
        <taxon>Pseudomonadota</taxon>
        <taxon>Gammaproteobacteria</taxon>
        <taxon>Alteromonadales</taxon>
        <taxon>Alteromonadaceae</taxon>
    </lineage>
</organism>
<dbReference type="CDD" id="cd04458">
    <property type="entry name" value="CSP_CDS"/>
    <property type="match status" value="1"/>
</dbReference>
<feature type="transmembrane region" description="Helical" evidence="2">
    <location>
        <begin position="84"/>
        <end position="100"/>
    </location>
</feature>
<name>A0ABW1XQF9_9ALTE</name>
<keyword evidence="2" id="KW-0812">Transmembrane</keyword>
<dbReference type="InterPro" id="IPR012340">
    <property type="entry name" value="NA-bd_OB-fold"/>
</dbReference>
<protein>
    <submittedName>
        <fullName evidence="4">DUF1294 domain-containing protein</fullName>
    </submittedName>
</protein>
<dbReference type="PANTHER" id="PTHR12962">
    <property type="entry name" value="CALCIUM-REGULATED HEAT STABLE PROTEIN CRHSP-24-RELATED"/>
    <property type="match status" value="1"/>
</dbReference>
<dbReference type="Proteomes" id="UP001596364">
    <property type="component" value="Unassembled WGS sequence"/>
</dbReference>
<dbReference type="RefSeq" id="WP_131257815.1">
    <property type="nucleotide sequence ID" value="NZ_JBHSUS010000001.1"/>
</dbReference>
<dbReference type="InterPro" id="IPR010718">
    <property type="entry name" value="DUF1294"/>
</dbReference>
<dbReference type="PROSITE" id="PS51857">
    <property type="entry name" value="CSD_2"/>
    <property type="match status" value="1"/>
</dbReference>
<sequence>MGYQGRLQSWNDDKGFGFVEPNGGGQRCFVHISQFVRRTPRPEDGELLVYDAVRDEKGKWQAANIERPADRKRTLQRPHKPTPHAVYLGVLYLIVLAGLASKQLIPLNLLWVILGANLLGYMAYARDKASAQSGAWRVKESTLHLFALLGGWPAAALAQQRLRHKSAKASFRRVYWSTVIINISGLTWWLTHPTFTL</sequence>
<feature type="transmembrane region" description="Helical" evidence="2">
    <location>
        <begin position="107"/>
        <end position="124"/>
    </location>
</feature>
<gene>
    <name evidence="4" type="ORF">ACFP85_14815</name>
</gene>
<dbReference type="SUPFAM" id="SSF50249">
    <property type="entry name" value="Nucleic acid-binding proteins"/>
    <property type="match status" value="1"/>
</dbReference>
<dbReference type="Pfam" id="PF06961">
    <property type="entry name" value="DUF1294"/>
    <property type="match status" value="1"/>
</dbReference>
<dbReference type="Gene3D" id="2.40.50.140">
    <property type="entry name" value="Nucleic acid-binding proteins"/>
    <property type="match status" value="1"/>
</dbReference>